<dbReference type="GO" id="GO:0061630">
    <property type="term" value="F:ubiquitin protein ligase activity"/>
    <property type="evidence" value="ECO:0007669"/>
    <property type="project" value="TreeGrafter"/>
</dbReference>
<evidence type="ECO:0000256" key="3">
    <source>
        <dbReference type="ARBA" id="ARBA00022833"/>
    </source>
</evidence>
<dbReference type="GO" id="GO:0016567">
    <property type="term" value="P:protein ubiquitination"/>
    <property type="evidence" value="ECO:0007669"/>
    <property type="project" value="TreeGrafter"/>
</dbReference>
<dbReference type="SUPFAM" id="SSF57850">
    <property type="entry name" value="RING/U-box"/>
    <property type="match status" value="1"/>
</dbReference>
<dbReference type="Gene3D" id="3.30.40.10">
    <property type="entry name" value="Zinc/RING finger domain, C3HC4 (zinc finger)"/>
    <property type="match status" value="1"/>
</dbReference>
<reference evidence="7" key="2">
    <citation type="submission" date="2024-04" db="EMBL/GenBank/DDBJ databases">
        <authorList>
            <person name="Chen Y."/>
            <person name="Shah S."/>
            <person name="Dougan E. K."/>
            <person name="Thang M."/>
            <person name="Chan C."/>
        </authorList>
    </citation>
    <scope>NUCLEOTIDE SEQUENCE [LARGE SCALE GENOMIC DNA]</scope>
</reference>
<name>A0A9P1G1L8_9DINO</name>
<keyword evidence="8" id="KW-0808">Transferase</keyword>
<dbReference type="AlphaFoldDB" id="A0A9P1G1L8"/>
<keyword evidence="2 4" id="KW-0863">Zinc-finger</keyword>
<dbReference type="Pfam" id="PF13920">
    <property type="entry name" value="zf-C3HC4_3"/>
    <property type="match status" value="1"/>
</dbReference>
<evidence type="ECO:0000313" key="8">
    <source>
        <dbReference type="EMBL" id="CAL4783870.1"/>
    </source>
</evidence>
<dbReference type="InterPro" id="IPR013083">
    <property type="entry name" value="Znf_RING/FYVE/PHD"/>
</dbReference>
<evidence type="ECO:0000256" key="4">
    <source>
        <dbReference type="PROSITE-ProRule" id="PRU00175"/>
    </source>
</evidence>
<comment type="caution">
    <text evidence="6">The sequence shown here is derived from an EMBL/GenBank/DDBJ whole genome shotgun (WGS) entry which is preliminary data.</text>
</comment>
<keyword evidence="1" id="KW-0479">Metal-binding</keyword>
<accession>A0A9P1G1L8</accession>
<feature type="domain" description="RING-type" evidence="5">
    <location>
        <begin position="415"/>
        <end position="456"/>
    </location>
</feature>
<organism evidence="6">
    <name type="scientific">Cladocopium goreaui</name>
    <dbReference type="NCBI Taxonomy" id="2562237"/>
    <lineage>
        <taxon>Eukaryota</taxon>
        <taxon>Sar</taxon>
        <taxon>Alveolata</taxon>
        <taxon>Dinophyceae</taxon>
        <taxon>Suessiales</taxon>
        <taxon>Symbiodiniaceae</taxon>
        <taxon>Cladocopium</taxon>
    </lineage>
</organism>
<proteinExistence type="predicted"/>
<evidence type="ECO:0000313" key="9">
    <source>
        <dbReference type="Proteomes" id="UP001152797"/>
    </source>
</evidence>
<dbReference type="EMBL" id="CAMXCT020002223">
    <property type="protein sequence ID" value="CAL1149933.1"/>
    <property type="molecule type" value="Genomic_DNA"/>
</dbReference>
<dbReference type="GO" id="GO:0008270">
    <property type="term" value="F:zinc ion binding"/>
    <property type="evidence" value="ECO:0007669"/>
    <property type="project" value="UniProtKB-KW"/>
</dbReference>
<dbReference type="Proteomes" id="UP001152797">
    <property type="component" value="Unassembled WGS sequence"/>
</dbReference>
<dbReference type="OrthoDB" id="24526at2759"/>
<dbReference type="PANTHER" id="PTHR46858:SF5">
    <property type="entry name" value="E3 UBIQUITIN-PROTEIN LIGASE APD1-RELATED"/>
    <property type="match status" value="1"/>
</dbReference>
<evidence type="ECO:0000256" key="1">
    <source>
        <dbReference type="ARBA" id="ARBA00022723"/>
    </source>
</evidence>
<dbReference type="PANTHER" id="PTHR46858">
    <property type="entry name" value="OS05G0521000 PROTEIN"/>
    <property type="match status" value="1"/>
</dbReference>
<evidence type="ECO:0000313" key="6">
    <source>
        <dbReference type="EMBL" id="CAI3996558.1"/>
    </source>
</evidence>
<evidence type="ECO:0000256" key="2">
    <source>
        <dbReference type="ARBA" id="ARBA00022771"/>
    </source>
</evidence>
<evidence type="ECO:0000259" key="5">
    <source>
        <dbReference type="PROSITE" id="PS50089"/>
    </source>
</evidence>
<dbReference type="PROSITE" id="PS50089">
    <property type="entry name" value="ZF_RING_2"/>
    <property type="match status" value="1"/>
</dbReference>
<evidence type="ECO:0000313" key="7">
    <source>
        <dbReference type="EMBL" id="CAL1149933.1"/>
    </source>
</evidence>
<keyword evidence="9" id="KW-1185">Reference proteome</keyword>
<keyword evidence="3" id="KW-0862">Zinc</keyword>
<sequence>MFGRQKEILRAGDRVCAHFQNSHGAKSQATDVGTLLQFTTSEAEVQFDDGATQFISKTWVVERLGAWELDLAPGDVVYSHYASGKGRTSNTDLGVVVSLLDGGKVRIRFQDQIIQTVPQGWVEQVMRLDPGDRVNAFFKVNGGRARGAKSMKADMGSVLAVHKEEVLVVFDDNVEQHVPKTWVCHRARPWTLQIEVGSVADIHYEVGDDGRRSTNTDMGIILSEPMEGRVQVQFQDTILQTVPLGWIVRLHEWTVADRVQAHFKMGGGKSSISAPATVMSTSLLEVELYFDDGFHQHVSKAWVTQRIRDWHSQVSELSPGDVVIAHFKRPGKHQRSEQTDRGIVVTILPRGEVSVTFQDDITQVIPKGWIEEVASRWTGQRNSFSKEVEISSLESNTRQLLGTPPPVPSNGLAECVICFDARPNGVIVHGETCHQSTCFGCAKKLQLAGGTCPICREIIDQVCKLHGD</sequence>
<dbReference type="EMBL" id="CAMXCT030002223">
    <property type="protein sequence ID" value="CAL4783870.1"/>
    <property type="molecule type" value="Genomic_DNA"/>
</dbReference>
<dbReference type="EMBL" id="CAMXCT010002223">
    <property type="protein sequence ID" value="CAI3996558.1"/>
    <property type="molecule type" value="Genomic_DNA"/>
</dbReference>
<protein>
    <submittedName>
        <fullName evidence="8">E3 ubiquitin-protein ligase Mdm2 (Double minute 2 protein) (RING-type E3 ubiquitin transferase Mdm2) (p53-binding protein Mdm2)</fullName>
    </submittedName>
</protein>
<reference evidence="6" key="1">
    <citation type="submission" date="2022-10" db="EMBL/GenBank/DDBJ databases">
        <authorList>
            <person name="Chen Y."/>
            <person name="Dougan E. K."/>
            <person name="Chan C."/>
            <person name="Rhodes N."/>
            <person name="Thang M."/>
        </authorList>
    </citation>
    <scope>NUCLEOTIDE SEQUENCE</scope>
</reference>
<gene>
    <name evidence="6" type="ORF">C1SCF055_LOCUS23025</name>
</gene>
<dbReference type="InterPro" id="IPR001841">
    <property type="entry name" value="Znf_RING"/>
</dbReference>